<dbReference type="Pfam" id="PF05437">
    <property type="entry name" value="AzlD"/>
    <property type="match status" value="1"/>
</dbReference>
<dbReference type="InterPro" id="IPR008407">
    <property type="entry name" value="Brnchd-chn_aa_trnsp_AzlD"/>
</dbReference>
<sequence>MIWLTIILMAIIVFASRHALLEPRVPIRLSQKTLTFLSYSAPAVLTAIFAPIVFAPNNQLDLSLSNPYLICALVATLLAWFTKNTLLTIVISMGLFFML</sequence>
<proteinExistence type="predicted"/>
<feature type="transmembrane region" description="Helical" evidence="1">
    <location>
        <begin position="35"/>
        <end position="56"/>
    </location>
</feature>
<evidence type="ECO:0000256" key="1">
    <source>
        <dbReference type="SAM" id="Phobius"/>
    </source>
</evidence>
<keyword evidence="1" id="KW-0472">Membrane</keyword>
<dbReference type="AlphaFoldDB" id="A0A9X2WNA4"/>
<gene>
    <name evidence="2" type="ORF">NE535_11175</name>
</gene>
<dbReference type="Proteomes" id="UP001155546">
    <property type="component" value="Unassembled WGS sequence"/>
</dbReference>
<evidence type="ECO:0000313" key="2">
    <source>
        <dbReference type="EMBL" id="MCT7942353.1"/>
    </source>
</evidence>
<reference evidence="2" key="1">
    <citation type="journal article" date="2023" name="Int. J. Syst. Evol. Microbiol.">
        <title>&lt;i&gt;Shewanella septentrionalis&lt;/i&gt; sp. nov. and &lt;i&gt;Shewanella holmiensis&lt;/i&gt; sp. nov., isolated from Baltic Sea water and sediments.</title>
        <authorList>
            <person name="Martin-Rodriguez A.J."/>
            <person name="Thorell K."/>
            <person name="Joffre E."/>
            <person name="Jensie-Markopoulos S."/>
            <person name="Moore E.R.B."/>
            <person name="Sjoling A."/>
        </authorList>
    </citation>
    <scope>NUCLEOTIDE SEQUENCE</scope>
    <source>
        <strain evidence="2">SP1S2-7</strain>
    </source>
</reference>
<accession>A0A9X2WNA4</accession>
<keyword evidence="1" id="KW-1133">Transmembrane helix</keyword>
<evidence type="ECO:0000313" key="3">
    <source>
        <dbReference type="Proteomes" id="UP001155546"/>
    </source>
</evidence>
<organism evidence="2 3">
    <name type="scientific">Shewanella holmiensis</name>
    <dbReference type="NCBI Taxonomy" id="2952222"/>
    <lineage>
        <taxon>Bacteria</taxon>
        <taxon>Pseudomonadati</taxon>
        <taxon>Pseudomonadota</taxon>
        <taxon>Gammaproteobacteria</taxon>
        <taxon>Alteromonadales</taxon>
        <taxon>Shewanellaceae</taxon>
        <taxon>Shewanella</taxon>
    </lineage>
</organism>
<feature type="transmembrane region" description="Helical" evidence="1">
    <location>
        <begin position="68"/>
        <end position="97"/>
    </location>
</feature>
<keyword evidence="1" id="KW-0812">Transmembrane</keyword>
<protein>
    <submittedName>
        <fullName evidence="2">AzlD domain-containing protein</fullName>
    </submittedName>
</protein>
<dbReference type="EMBL" id="JAMTCD010000013">
    <property type="protein sequence ID" value="MCT7942353.1"/>
    <property type="molecule type" value="Genomic_DNA"/>
</dbReference>
<name>A0A9X2WNA4_9GAMM</name>
<keyword evidence="3" id="KW-1185">Reference proteome</keyword>
<comment type="caution">
    <text evidence="2">The sequence shown here is derived from an EMBL/GenBank/DDBJ whole genome shotgun (WGS) entry which is preliminary data.</text>
</comment>
<dbReference type="RefSeq" id="WP_261298775.1">
    <property type="nucleotide sequence ID" value="NZ_JAMTCD010000013.1"/>
</dbReference>